<name>C4IZF2_MAIZE</name>
<reference evidence="1" key="1">
    <citation type="journal article" date="2009" name="PLoS Genet.">
        <title>Sequencing, mapping, and analysis of 27,455 maize full-length cDNAs.</title>
        <authorList>
            <person name="Soderlund C."/>
            <person name="Descour A."/>
            <person name="Kudrna D."/>
            <person name="Bomhoff M."/>
            <person name="Boyd L."/>
            <person name="Currie J."/>
            <person name="Angelova A."/>
            <person name="Collura K."/>
            <person name="Wissotski M."/>
            <person name="Ashley E."/>
            <person name="Morrow D."/>
            <person name="Fernandes J."/>
            <person name="Walbot V."/>
            <person name="Yu Y."/>
        </authorList>
    </citation>
    <scope>NUCLEOTIDE SEQUENCE</scope>
    <source>
        <strain evidence="1">B73</strain>
    </source>
</reference>
<dbReference type="EMBL" id="BT083949">
    <property type="protein sequence ID" value="ACR34302.1"/>
    <property type="molecule type" value="mRNA"/>
</dbReference>
<accession>C4IZF2</accession>
<dbReference type="AlphaFoldDB" id="C4IZF2"/>
<proteinExistence type="evidence at transcript level"/>
<sequence length="73" mass="7870">MSPCSFLESWFVESLVSTSACKDFDFFSTRTAMPAAIASCFARTRCKSSFSVSPCDISSSSVVELTSCTTLCL</sequence>
<organism evidence="1">
    <name type="scientific">Zea mays</name>
    <name type="common">Maize</name>
    <dbReference type="NCBI Taxonomy" id="4577"/>
    <lineage>
        <taxon>Eukaryota</taxon>
        <taxon>Viridiplantae</taxon>
        <taxon>Streptophyta</taxon>
        <taxon>Embryophyta</taxon>
        <taxon>Tracheophyta</taxon>
        <taxon>Spermatophyta</taxon>
        <taxon>Magnoliopsida</taxon>
        <taxon>Liliopsida</taxon>
        <taxon>Poales</taxon>
        <taxon>Poaceae</taxon>
        <taxon>PACMAD clade</taxon>
        <taxon>Panicoideae</taxon>
        <taxon>Andropogonodae</taxon>
        <taxon>Andropogoneae</taxon>
        <taxon>Tripsacinae</taxon>
        <taxon>Zea</taxon>
    </lineage>
</organism>
<evidence type="ECO:0000313" key="1">
    <source>
        <dbReference type="EMBL" id="ACR34302.1"/>
    </source>
</evidence>
<protein>
    <submittedName>
        <fullName evidence="1">Uncharacterized protein</fullName>
    </submittedName>
</protein>